<organism evidence="3 4">
    <name type="scientific">Mucilaginibacter boryungensis</name>
    <dbReference type="NCBI Taxonomy" id="768480"/>
    <lineage>
        <taxon>Bacteria</taxon>
        <taxon>Pseudomonadati</taxon>
        <taxon>Bacteroidota</taxon>
        <taxon>Sphingobacteriia</taxon>
        <taxon>Sphingobacteriales</taxon>
        <taxon>Sphingobacteriaceae</taxon>
        <taxon>Mucilaginibacter</taxon>
    </lineage>
</organism>
<sequence>MTDSVQTHTPRWLQLIYLVLIAFGCAIIGLAVSLGIVALIYGKGMALAVATMNNTGVPGFMGAFRIFMGLGNTLFTFFVAALLYAYFVVGDPRGYLRTRTYYPPVLLLVAVMLMVFFLPVIDITSYFNQKMTLLPAFPGLDKWIHDSEKQNEAIVKMVLNMPGIGDLLISIFIVGFLPALSEEFFFRGCMQSTFIRWTKNTHAAVWITAFIFSFIHFEFLGFVPRFLLGAALGYLFAWSGSIWPSVLVHFLNNSISVVGYYLYQHQLVKLDPDSNTPMFSQYWIYAICLVMTILLMLLFRKITIDKQLLADGEELD</sequence>
<keyword evidence="1" id="KW-0472">Membrane</keyword>
<feature type="domain" description="CAAX prenyl protease 2/Lysostaphin resistance protein A-like" evidence="2">
    <location>
        <begin position="167"/>
        <end position="254"/>
    </location>
</feature>
<evidence type="ECO:0000259" key="2">
    <source>
        <dbReference type="Pfam" id="PF02517"/>
    </source>
</evidence>
<dbReference type="InterPro" id="IPR003675">
    <property type="entry name" value="Rce1/LyrA-like_dom"/>
</dbReference>
<feature type="transmembrane region" description="Helical" evidence="1">
    <location>
        <begin position="15"/>
        <end position="41"/>
    </location>
</feature>
<proteinExistence type="predicted"/>
<keyword evidence="3" id="KW-0645">Protease</keyword>
<dbReference type="EMBL" id="JADFFM010000002">
    <property type="protein sequence ID" value="MBE9668507.1"/>
    <property type="molecule type" value="Genomic_DNA"/>
</dbReference>
<comment type="caution">
    <text evidence="3">The sequence shown here is derived from an EMBL/GenBank/DDBJ whole genome shotgun (WGS) entry which is preliminary data.</text>
</comment>
<keyword evidence="1" id="KW-1133">Transmembrane helix</keyword>
<evidence type="ECO:0000313" key="3">
    <source>
        <dbReference type="EMBL" id="MBE9668507.1"/>
    </source>
</evidence>
<dbReference type="PANTHER" id="PTHR43592:SF15">
    <property type="entry name" value="CAAX AMINO TERMINAL PROTEASE FAMILY PROTEIN"/>
    <property type="match status" value="1"/>
</dbReference>
<dbReference type="Pfam" id="PF02517">
    <property type="entry name" value="Rce1-like"/>
    <property type="match status" value="1"/>
</dbReference>
<feature type="transmembrane region" description="Helical" evidence="1">
    <location>
        <begin position="157"/>
        <end position="177"/>
    </location>
</feature>
<feature type="transmembrane region" description="Helical" evidence="1">
    <location>
        <begin position="101"/>
        <end position="121"/>
    </location>
</feature>
<gene>
    <name evidence="3" type="ORF">IRJ18_19205</name>
</gene>
<dbReference type="RefSeq" id="WP_194107905.1">
    <property type="nucleotide sequence ID" value="NZ_JADFFM010000002.1"/>
</dbReference>
<evidence type="ECO:0000313" key="4">
    <source>
        <dbReference type="Proteomes" id="UP000632774"/>
    </source>
</evidence>
<accession>A0ABR9XMB9</accession>
<name>A0ABR9XMB9_9SPHI</name>
<reference evidence="3 4" key="1">
    <citation type="submission" date="2020-10" db="EMBL/GenBank/DDBJ databases">
        <title>Mucilaginibacter mali sp. nov., isolated from rhizosphere soil of apple orchard.</title>
        <authorList>
            <person name="Lee J.-S."/>
            <person name="Kim H.S."/>
            <person name="Kim J.-S."/>
        </authorList>
    </citation>
    <scope>NUCLEOTIDE SEQUENCE [LARGE SCALE GENOMIC DNA]</scope>
    <source>
        <strain evidence="3 4">KCTC 23157</strain>
    </source>
</reference>
<dbReference type="GO" id="GO:0008237">
    <property type="term" value="F:metallopeptidase activity"/>
    <property type="evidence" value="ECO:0007669"/>
    <property type="project" value="UniProtKB-KW"/>
</dbReference>
<evidence type="ECO:0000256" key="1">
    <source>
        <dbReference type="SAM" id="Phobius"/>
    </source>
</evidence>
<keyword evidence="3" id="KW-0378">Hydrolase</keyword>
<feature type="transmembrane region" description="Helical" evidence="1">
    <location>
        <begin position="62"/>
        <end position="89"/>
    </location>
</feature>
<dbReference type="PANTHER" id="PTHR43592">
    <property type="entry name" value="CAAX AMINO TERMINAL PROTEASE"/>
    <property type="match status" value="1"/>
</dbReference>
<keyword evidence="1" id="KW-0812">Transmembrane</keyword>
<keyword evidence="3" id="KW-0482">Metalloprotease</keyword>
<keyword evidence="4" id="KW-1185">Reference proteome</keyword>
<dbReference type="Proteomes" id="UP000632774">
    <property type="component" value="Unassembled WGS sequence"/>
</dbReference>
<feature type="transmembrane region" description="Helical" evidence="1">
    <location>
        <begin position="282"/>
        <end position="299"/>
    </location>
</feature>
<feature type="transmembrane region" description="Helical" evidence="1">
    <location>
        <begin position="203"/>
        <end position="223"/>
    </location>
</feature>
<protein>
    <submittedName>
        <fullName evidence="3">CPBP family intramembrane metalloprotease</fullName>
    </submittedName>
</protein>